<dbReference type="EMBL" id="DS235205">
    <property type="protein sequence ID" value="EEB13285.1"/>
    <property type="molecule type" value="Genomic_DNA"/>
</dbReference>
<evidence type="ECO:0000313" key="6">
    <source>
        <dbReference type="EMBL" id="EEB13285.1"/>
    </source>
</evidence>
<dbReference type="eggNOG" id="ENOG502S6KA">
    <property type="taxonomic scope" value="Eukaryota"/>
</dbReference>
<dbReference type="GO" id="GO:0003677">
    <property type="term" value="F:DNA binding"/>
    <property type="evidence" value="ECO:0007669"/>
    <property type="project" value="InterPro"/>
</dbReference>
<evidence type="ECO:0000313" key="8">
    <source>
        <dbReference type="Proteomes" id="UP000009046"/>
    </source>
</evidence>
<dbReference type="HOGENOM" id="CLU_895186_0_0_1"/>
<dbReference type="RefSeq" id="XP_002426023.1">
    <property type="nucleotide sequence ID" value="XM_002425978.1"/>
</dbReference>
<dbReference type="PANTHER" id="PTHR14440">
    <property type="entry name" value="DNA-DIRECTED RNA POLYMERASE I SUBUNIT RPA49"/>
    <property type="match status" value="1"/>
</dbReference>
<dbReference type="OMA" id="SHTEYND"/>
<keyword evidence="8" id="KW-1185">Reference proteome</keyword>
<dbReference type="Pfam" id="PF06870">
    <property type="entry name" value="RNA_pol_I_A49"/>
    <property type="match status" value="1"/>
</dbReference>
<reference evidence="6" key="2">
    <citation type="submission" date="2007-04" db="EMBL/GenBank/DDBJ databases">
        <title>The genome of the human body louse.</title>
        <authorList>
            <consortium name="The Human Body Louse Genome Consortium"/>
            <person name="Kirkness E."/>
            <person name="Walenz B."/>
            <person name="Hass B."/>
            <person name="Bruggner R."/>
            <person name="Strausberg R."/>
        </authorList>
    </citation>
    <scope>NUCLEOTIDE SEQUENCE</scope>
    <source>
        <strain evidence="6">USDA</strain>
    </source>
</reference>
<dbReference type="CTD" id="8230075"/>
<keyword evidence="5" id="KW-0539">Nucleus</keyword>
<sequence>MKLYDRDADNAELVQTSKISEVHRKVKGRINPVIVTFQNGEINSDQTENMKVNLLPNDFGNTQIEVETNYGHKFVQTNTKEESRATQFLAIRNKKTNKMRIVEVDSALLINSELLHVKNIENSSSSKSKEDDYNKLNKTFGGKKINARLEKKELLNLNSALVIEDMKDIVDGMVKTNDNDITLSQTIETESITDLLPPCNRSATNVHDVYILSKILNSEELNALKEEILKEDFDTKSYSEFFITCLAQIQNEKSNNYETNLAGIFYAELLIKFLKIPSKQLKNKNTKFDNCPPIIYTKLIKEFCITTGNTV</sequence>
<comment type="subcellular location">
    <subcellularLocation>
        <location evidence="1">Nucleus</location>
        <location evidence="1">Nucleolus</location>
    </subcellularLocation>
</comment>
<dbReference type="EMBL" id="AAZO01002694">
    <property type="status" value="NOT_ANNOTATED_CDS"/>
    <property type="molecule type" value="Genomic_DNA"/>
</dbReference>
<dbReference type="Proteomes" id="UP000009046">
    <property type="component" value="Unassembled WGS sequence"/>
</dbReference>
<protein>
    <submittedName>
        <fullName evidence="6">DNA-directed RNA polymerase I-associated factor 53 kDa subunit, putative</fullName>
    </submittedName>
</protein>
<dbReference type="InterPro" id="IPR009668">
    <property type="entry name" value="RNA_pol-assoc_fac_A49-like"/>
</dbReference>
<organism>
    <name type="scientific">Pediculus humanus subsp. corporis</name>
    <name type="common">Body louse</name>
    <dbReference type="NCBI Taxonomy" id="121224"/>
    <lineage>
        <taxon>Eukaryota</taxon>
        <taxon>Metazoa</taxon>
        <taxon>Ecdysozoa</taxon>
        <taxon>Arthropoda</taxon>
        <taxon>Hexapoda</taxon>
        <taxon>Insecta</taxon>
        <taxon>Pterygota</taxon>
        <taxon>Neoptera</taxon>
        <taxon>Paraneoptera</taxon>
        <taxon>Psocodea</taxon>
        <taxon>Troctomorpha</taxon>
        <taxon>Phthiraptera</taxon>
        <taxon>Anoplura</taxon>
        <taxon>Pediculidae</taxon>
        <taxon>Pediculus</taxon>
    </lineage>
</organism>
<accession>E0VIS9</accession>
<reference evidence="6" key="1">
    <citation type="submission" date="2007-04" db="EMBL/GenBank/DDBJ databases">
        <title>Annotation of Pediculus humanus corporis strain USDA.</title>
        <authorList>
            <person name="Kirkness E."/>
            <person name="Hannick L."/>
            <person name="Hass B."/>
            <person name="Bruggner R."/>
            <person name="Lawson D."/>
            <person name="Bidwell S."/>
            <person name="Joardar V."/>
            <person name="Caler E."/>
            <person name="Walenz B."/>
            <person name="Inman J."/>
            <person name="Schobel S."/>
            <person name="Galinsky K."/>
            <person name="Amedeo P."/>
            <person name="Strausberg R."/>
        </authorList>
    </citation>
    <scope>NUCLEOTIDE SEQUENCE</scope>
    <source>
        <strain evidence="6">USDA</strain>
    </source>
</reference>
<reference evidence="7" key="3">
    <citation type="submission" date="2020-05" db="UniProtKB">
        <authorList>
            <consortium name="EnsemblMetazoa"/>
        </authorList>
    </citation>
    <scope>IDENTIFICATION</scope>
    <source>
        <strain evidence="7">USDA</strain>
    </source>
</reference>
<evidence type="ECO:0000256" key="1">
    <source>
        <dbReference type="ARBA" id="ARBA00004604"/>
    </source>
</evidence>
<dbReference type="FunCoup" id="E0VIS9">
    <property type="interactions" value="552"/>
</dbReference>
<dbReference type="InParanoid" id="E0VIS9"/>
<dbReference type="GO" id="GO:0006351">
    <property type="term" value="P:DNA-templated transcription"/>
    <property type="evidence" value="ECO:0007669"/>
    <property type="project" value="InterPro"/>
</dbReference>
<dbReference type="KEGG" id="phu:Phum_PHUM232380"/>
<comment type="similarity">
    <text evidence="2">Belongs to the eukaryotic RPA49/POLR1E RNA polymerase subunit family.</text>
</comment>
<dbReference type="AlphaFoldDB" id="E0VIS9"/>
<dbReference type="GO" id="GO:0005730">
    <property type="term" value="C:nucleolus"/>
    <property type="evidence" value="ECO:0007669"/>
    <property type="project" value="UniProtKB-SubCell"/>
</dbReference>
<dbReference type="STRING" id="121224.E0VIS9"/>
<gene>
    <name evidence="7" type="primary">8230075</name>
    <name evidence="6" type="ORF">Phum_PHUM232380</name>
</gene>
<keyword evidence="4" id="KW-0804">Transcription</keyword>
<evidence type="ECO:0000313" key="7">
    <source>
        <dbReference type="EnsemblMetazoa" id="PHUM232380-PA"/>
    </source>
</evidence>
<dbReference type="VEuPathDB" id="VectorBase:PHUM232380"/>
<dbReference type="OrthoDB" id="277398at2759"/>
<evidence type="ECO:0000256" key="3">
    <source>
        <dbReference type="ARBA" id="ARBA00022478"/>
    </source>
</evidence>
<dbReference type="GO" id="GO:0000428">
    <property type="term" value="C:DNA-directed RNA polymerase complex"/>
    <property type="evidence" value="ECO:0007669"/>
    <property type="project" value="UniProtKB-KW"/>
</dbReference>
<dbReference type="EnsemblMetazoa" id="PHUM232380-RA">
    <property type="protein sequence ID" value="PHUM232380-PA"/>
    <property type="gene ID" value="PHUM232380"/>
</dbReference>
<evidence type="ECO:0000256" key="5">
    <source>
        <dbReference type="ARBA" id="ARBA00023242"/>
    </source>
</evidence>
<proteinExistence type="inferred from homology"/>
<name>E0VIS9_PEDHC</name>
<keyword evidence="3 6" id="KW-0240">DNA-directed RNA polymerase</keyword>
<evidence type="ECO:0000256" key="2">
    <source>
        <dbReference type="ARBA" id="ARBA00009430"/>
    </source>
</evidence>
<dbReference type="GeneID" id="8230075"/>
<evidence type="ECO:0000256" key="4">
    <source>
        <dbReference type="ARBA" id="ARBA00023163"/>
    </source>
</evidence>